<keyword evidence="1 3" id="KW-0193">Cuticle</keyword>
<gene>
    <name evidence="5" type="ORF">O3G_MSEX007333</name>
</gene>
<dbReference type="InterPro" id="IPR031311">
    <property type="entry name" value="CHIT_BIND_RR_consensus"/>
</dbReference>
<dbReference type="EMBL" id="JH668414">
    <property type="protein sequence ID" value="KAG6451798.1"/>
    <property type="molecule type" value="Genomic_DNA"/>
</dbReference>
<dbReference type="AlphaFoldDB" id="A0A921Z5N0"/>
<dbReference type="GO" id="GO:0008010">
    <property type="term" value="F:structural constituent of chitin-based larval cuticle"/>
    <property type="evidence" value="ECO:0007669"/>
    <property type="project" value="TreeGrafter"/>
</dbReference>
<dbReference type="InterPro" id="IPR000618">
    <property type="entry name" value="Insect_cuticle"/>
</dbReference>
<evidence type="ECO:0000256" key="3">
    <source>
        <dbReference type="PROSITE-ProRule" id="PRU00497"/>
    </source>
</evidence>
<evidence type="ECO:0000256" key="2">
    <source>
        <dbReference type="ARBA" id="ARBA00022729"/>
    </source>
</evidence>
<dbReference type="InterPro" id="IPR050468">
    <property type="entry name" value="Cuticle_Struct_Prot"/>
</dbReference>
<organism evidence="5 6">
    <name type="scientific">Manduca sexta</name>
    <name type="common">Tobacco hawkmoth</name>
    <name type="synonym">Tobacco hornworm</name>
    <dbReference type="NCBI Taxonomy" id="7130"/>
    <lineage>
        <taxon>Eukaryota</taxon>
        <taxon>Metazoa</taxon>
        <taxon>Ecdysozoa</taxon>
        <taxon>Arthropoda</taxon>
        <taxon>Hexapoda</taxon>
        <taxon>Insecta</taxon>
        <taxon>Pterygota</taxon>
        <taxon>Neoptera</taxon>
        <taxon>Endopterygota</taxon>
        <taxon>Lepidoptera</taxon>
        <taxon>Glossata</taxon>
        <taxon>Ditrysia</taxon>
        <taxon>Bombycoidea</taxon>
        <taxon>Sphingidae</taxon>
        <taxon>Sphinginae</taxon>
        <taxon>Sphingini</taxon>
        <taxon>Manduca</taxon>
    </lineage>
</organism>
<dbReference type="PROSITE" id="PS00233">
    <property type="entry name" value="CHIT_BIND_RR_1"/>
    <property type="match status" value="1"/>
</dbReference>
<evidence type="ECO:0000256" key="1">
    <source>
        <dbReference type="ARBA" id="ARBA00022460"/>
    </source>
</evidence>
<name>A0A921Z5N0_MANSE</name>
<proteinExistence type="predicted"/>
<evidence type="ECO:0000256" key="4">
    <source>
        <dbReference type="SAM" id="SignalP"/>
    </source>
</evidence>
<reference evidence="5" key="2">
    <citation type="submission" date="2020-12" db="EMBL/GenBank/DDBJ databases">
        <authorList>
            <person name="Kanost M."/>
        </authorList>
    </citation>
    <scope>NUCLEOTIDE SEQUENCE</scope>
</reference>
<keyword evidence="2 4" id="KW-0732">Signal</keyword>
<reference evidence="5" key="1">
    <citation type="journal article" date="2016" name="Insect Biochem. Mol. Biol.">
        <title>Multifaceted biological insights from a draft genome sequence of the tobacco hornworm moth, Manduca sexta.</title>
        <authorList>
            <person name="Kanost M.R."/>
            <person name="Arrese E.L."/>
            <person name="Cao X."/>
            <person name="Chen Y.R."/>
            <person name="Chellapilla S."/>
            <person name="Goldsmith M.R."/>
            <person name="Grosse-Wilde E."/>
            <person name="Heckel D.G."/>
            <person name="Herndon N."/>
            <person name="Jiang H."/>
            <person name="Papanicolaou A."/>
            <person name="Qu J."/>
            <person name="Soulages J.L."/>
            <person name="Vogel H."/>
            <person name="Walters J."/>
            <person name="Waterhouse R.M."/>
            <person name="Ahn S.J."/>
            <person name="Almeida F.C."/>
            <person name="An C."/>
            <person name="Aqrawi P."/>
            <person name="Bretschneider A."/>
            <person name="Bryant W.B."/>
            <person name="Bucks S."/>
            <person name="Chao H."/>
            <person name="Chevignon G."/>
            <person name="Christen J.M."/>
            <person name="Clarke D.F."/>
            <person name="Dittmer N.T."/>
            <person name="Ferguson L.C.F."/>
            <person name="Garavelou S."/>
            <person name="Gordon K.H.J."/>
            <person name="Gunaratna R.T."/>
            <person name="Han Y."/>
            <person name="Hauser F."/>
            <person name="He Y."/>
            <person name="Heidel-Fischer H."/>
            <person name="Hirsh A."/>
            <person name="Hu Y."/>
            <person name="Jiang H."/>
            <person name="Kalra D."/>
            <person name="Klinner C."/>
            <person name="Konig C."/>
            <person name="Kovar C."/>
            <person name="Kroll A.R."/>
            <person name="Kuwar S.S."/>
            <person name="Lee S.L."/>
            <person name="Lehman R."/>
            <person name="Li K."/>
            <person name="Li Z."/>
            <person name="Liang H."/>
            <person name="Lovelace S."/>
            <person name="Lu Z."/>
            <person name="Mansfield J.H."/>
            <person name="McCulloch K.J."/>
            <person name="Mathew T."/>
            <person name="Morton B."/>
            <person name="Muzny D.M."/>
            <person name="Neunemann D."/>
            <person name="Ongeri F."/>
            <person name="Pauchet Y."/>
            <person name="Pu L.L."/>
            <person name="Pyrousis I."/>
            <person name="Rao X.J."/>
            <person name="Redding A."/>
            <person name="Roesel C."/>
            <person name="Sanchez-Gracia A."/>
            <person name="Schaack S."/>
            <person name="Shukla A."/>
            <person name="Tetreau G."/>
            <person name="Wang Y."/>
            <person name="Xiong G.H."/>
            <person name="Traut W."/>
            <person name="Walsh T.K."/>
            <person name="Worley K.C."/>
            <person name="Wu D."/>
            <person name="Wu W."/>
            <person name="Wu Y.Q."/>
            <person name="Zhang X."/>
            <person name="Zou Z."/>
            <person name="Zucker H."/>
            <person name="Briscoe A.D."/>
            <person name="Burmester T."/>
            <person name="Clem R.J."/>
            <person name="Feyereisen R."/>
            <person name="Grimmelikhuijzen C.J.P."/>
            <person name="Hamodrakas S.J."/>
            <person name="Hansson B.S."/>
            <person name="Huguet E."/>
            <person name="Jermiin L.S."/>
            <person name="Lan Q."/>
            <person name="Lehman H.K."/>
            <person name="Lorenzen M."/>
            <person name="Merzendorfer H."/>
            <person name="Michalopoulos I."/>
            <person name="Morton D.B."/>
            <person name="Muthukrishnan S."/>
            <person name="Oakeshott J.G."/>
            <person name="Palmer W."/>
            <person name="Park Y."/>
            <person name="Passarelli A.L."/>
            <person name="Rozas J."/>
            <person name="Schwartz L.M."/>
            <person name="Smith W."/>
            <person name="Southgate A."/>
            <person name="Vilcinskas A."/>
            <person name="Vogt R."/>
            <person name="Wang P."/>
            <person name="Werren J."/>
            <person name="Yu X.Q."/>
            <person name="Zhou J.J."/>
            <person name="Brown S.J."/>
            <person name="Scherer S.E."/>
            <person name="Richards S."/>
            <person name="Blissard G.W."/>
        </authorList>
    </citation>
    <scope>NUCLEOTIDE SEQUENCE</scope>
</reference>
<dbReference type="OrthoDB" id="6515429at2759"/>
<sequence>MYKRFCFRPQGISCSSVANRRKPNPIKMKLVILVAVALAAVAVAAPPEPAKIIKSEYDIQPQGNFVYSFETENGIGASAVGELKEVVDEDNKPRPVIVLRGSYGYTNPEGIREEIIYYADETGYHAEGPSIPKAPVARR</sequence>
<dbReference type="GO" id="GO:0062129">
    <property type="term" value="C:chitin-based extracellular matrix"/>
    <property type="evidence" value="ECO:0007669"/>
    <property type="project" value="TreeGrafter"/>
</dbReference>
<dbReference type="PANTHER" id="PTHR10380:SF173">
    <property type="entry name" value="CUTICULAR PROTEIN 47EF, ISOFORM C-RELATED"/>
    <property type="match status" value="1"/>
</dbReference>
<dbReference type="PROSITE" id="PS51155">
    <property type="entry name" value="CHIT_BIND_RR_2"/>
    <property type="match status" value="1"/>
</dbReference>
<accession>A0A921Z5N0</accession>
<dbReference type="PRINTS" id="PR00947">
    <property type="entry name" value="CUTICLE"/>
</dbReference>
<evidence type="ECO:0000313" key="6">
    <source>
        <dbReference type="Proteomes" id="UP000791440"/>
    </source>
</evidence>
<dbReference type="PANTHER" id="PTHR10380">
    <property type="entry name" value="CUTICLE PROTEIN"/>
    <property type="match status" value="1"/>
</dbReference>
<comment type="caution">
    <text evidence="5">The sequence shown here is derived from an EMBL/GenBank/DDBJ whole genome shotgun (WGS) entry which is preliminary data.</text>
</comment>
<protein>
    <recommendedName>
        <fullName evidence="7">Larval cuticle protein 1-like</fullName>
    </recommendedName>
</protein>
<feature type="signal peptide" evidence="4">
    <location>
        <begin position="1"/>
        <end position="44"/>
    </location>
</feature>
<dbReference type="Pfam" id="PF00379">
    <property type="entry name" value="Chitin_bind_4"/>
    <property type="match status" value="1"/>
</dbReference>
<feature type="chain" id="PRO_5037978013" description="Larval cuticle protein 1-like" evidence="4">
    <location>
        <begin position="45"/>
        <end position="139"/>
    </location>
</feature>
<keyword evidence="6" id="KW-1185">Reference proteome</keyword>
<evidence type="ECO:0000313" key="5">
    <source>
        <dbReference type="EMBL" id="KAG6451798.1"/>
    </source>
</evidence>
<evidence type="ECO:0008006" key="7">
    <source>
        <dbReference type="Google" id="ProtNLM"/>
    </source>
</evidence>
<dbReference type="Proteomes" id="UP000791440">
    <property type="component" value="Unassembled WGS sequence"/>
</dbReference>